<keyword evidence="4" id="KW-1185">Reference proteome</keyword>
<dbReference type="RefSeq" id="WP_264012842.1">
    <property type="nucleotide sequence ID" value="NZ_JACKSJ010000093.1"/>
</dbReference>
<proteinExistence type="predicted"/>
<gene>
    <name evidence="3" type="ORF">H7I41_12115</name>
</gene>
<feature type="region of interest" description="Disordered" evidence="1">
    <location>
        <begin position="428"/>
        <end position="457"/>
    </location>
</feature>
<accession>A0A9X2Y9Y8</accession>
<reference evidence="3" key="2">
    <citation type="journal article" date="2022" name="BMC Genomics">
        <title>Comparative genome analysis of mycobacteria focusing on tRNA and non-coding RNA.</title>
        <authorList>
            <person name="Behra P.R.K."/>
            <person name="Pettersson B.M.F."/>
            <person name="Ramesh M."/>
            <person name="Das S."/>
            <person name="Dasgupta S."/>
            <person name="Kirsebom L.A."/>
        </authorList>
    </citation>
    <scope>NUCLEOTIDE SEQUENCE</scope>
    <source>
        <strain evidence="3">DSM 44615</strain>
    </source>
</reference>
<reference evidence="3" key="1">
    <citation type="submission" date="2020-07" db="EMBL/GenBank/DDBJ databases">
        <authorList>
            <person name="Pettersson B.M.F."/>
            <person name="Behra P.R.K."/>
            <person name="Ramesh M."/>
            <person name="Das S."/>
            <person name="Dasgupta S."/>
            <person name="Kirsebom L.A."/>
        </authorList>
    </citation>
    <scope>NUCLEOTIDE SEQUENCE</scope>
    <source>
        <strain evidence="3">DSM 44615</strain>
    </source>
</reference>
<evidence type="ECO:0000256" key="1">
    <source>
        <dbReference type="SAM" id="MobiDB-lite"/>
    </source>
</evidence>
<protein>
    <submittedName>
        <fullName evidence="3">DUF222 domain-containing protein</fullName>
    </submittedName>
</protein>
<dbReference type="Proteomes" id="UP001140293">
    <property type="component" value="Unassembled WGS sequence"/>
</dbReference>
<dbReference type="AlphaFoldDB" id="A0A9X2Y9Y8"/>
<name>A0A9X2Y9Y8_9MYCO</name>
<feature type="domain" description="HNH nuclease" evidence="2">
    <location>
        <begin position="333"/>
        <end position="384"/>
    </location>
</feature>
<evidence type="ECO:0000313" key="4">
    <source>
        <dbReference type="Proteomes" id="UP001140293"/>
    </source>
</evidence>
<organism evidence="3 4">
    <name type="scientific">[Mycobacterium] manitobense</name>
    <dbReference type="NCBI Taxonomy" id="190147"/>
    <lineage>
        <taxon>Bacteria</taxon>
        <taxon>Bacillati</taxon>
        <taxon>Actinomycetota</taxon>
        <taxon>Actinomycetes</taxon>
        <taxon>Mycobacteriales</taxon>
        <taxon>Mycobacteriaceae</taxon>
        <taxon>Mycolicibacterium</taxon>
    </lineage>
</organism>
<sequence length="483" mass="52895">MFDTMSDAEVAEAIEESARACAASDAHRLAAIAELVSRRIDLDGEREYWACDFWDAASAEVAAAMGISARAAARHMHIALALRDRLPKVAALYAQGWISSQLISTITWRTQLVDDDAVGAVDTELARRAGRWGPLSVSRLEQAIDQIIDTHDPGARRRTRTAARTRDLTIGDRNDVTGITSLWGRLFATDAALLDHRLTEMARQVCDQDPRTMGQRRADALGALGAGAHTLACQCDTHDCPATTEDGRATHVVIHVVADQSALDARPDPAMHGDHDTPAAAPEPAERPRAALIVGGGIIPGPLLAELIARGARVRDIRTPCEAAEQRYRPSAALADFVRMRDMTCRYPGCDRPAVIADIDHTVAHPRGPTHASNLKCLCRHHHLLKTFWAGFSDRQLPDGSITWTTPAGRTYTTHPGSRLFFPDWHTTTTELPPPTATSPPARRGAMMPRRRHTRAQARAQRIKAERALNDPYLAHRNKPPPM</sequence>
<feature type="compositionally biased region" description="Low complexity" evidence="1">
    <location>
        <begin position="439"/>
        <end position="448"/>
    </location>
</feature>
<dbReference type="InterPro" id="IPR003870">
    <property type="entry name" value="DUF222"/>
</dbReference>
<evidence type="ECO:0000313" key="3">
    <source>
        <dbReference type="EMBL" id="MCV7170662.1"/>
    </source>
</evidence>
<comment type="caution">
    <text evidence="3">The sequence shown here is derived from an EMBL/GenBank/DDBJ whole genome shotgun (WGS) entry which is preliminary data.</text>
</comment>
<evidence type="ECO:0000259" key="2">
    <source>
        <dbReference type="SMART" id="SM00507"/>
    </source>
</evidence>
<dbReference type="EMBL" id="JACKSJ010000093">
    <property type="protein sequence ID" value="MCV7170662.1"/>
    <property type="molecule type" value="Genomic_DNA"/>
</dbReference>
<dbReference type="SMART" id="SM00507">
    <property type="entry name" value="HNHc"/>
    <property type="match status" value="1"/>
</dbReference>
<dbReference type="CDD" id="cd00085">
    <property type="entry name" value="HNHc"/>
    <property type="match status" value="1"/>
</dbReference>
<dbReference type="InterPro" id="IPR003615">
    <property type="entry name" value="HNH_nuc"/>
</dbReference>
<dbReference type="Pfam" id="PF02720">
    <property type="entry name" value="DUF222"/>
    <property type="match status" value="1"/>
</dbReference>